<dbReference type="Proteomes" id="UP000030697">
    <property type="component" value="Unassembled WGS sequence"/>
</dbReference>
<accession>W7J9W3</accession>
<reference evidence="1 2" key="1">
    <citation type="submission" date="2013-02" db="EMBL/GenBank/DDBJ databases">
        <title>The Genome Sequence of Plasmodium falciparum UGT5.1.</title>
        <authorList>
            <consortium name="The Broad Institute Genome Sequencing Platform"/>
            <consortium name="The Broad Institute Genome Sequencing Center for Infectious Disease"/>
            <person name="Neafsey D."/>
            <person name="Cheeseman I."/>
            <person name="Volkman S."/>
            <person name="Adams J."/>
            <person name="Walker B."/>
            <person name="Young S.K."/>
            <person name="Zeng Q."/>
            <person name="Gargeya S."/>
            <person name="Fitzgerald M."/>
            <person name="Haas B."/>
            <person name="Abouelleil A."/>
            <person name="Alvarado L."/>
            <person name="Arachchi H.M."/>
            <person name="Berlin A.M."/>
            <person name="Chapman S.B."/>
            <person name="Dewar J."/>
            <person name="Goldberg J."/>
            <person name="Griggs A."/>
            <person name="Gujja S."/>
            <person name="Hansen M."/>
            <person name="Howarth C."/>
            <person name="Imamovic A."/>
            <person name="Larimer J."/>
            <person name="McCowan C."/>
            <person name="Murphy C."/>
            <person name="Neiman D."/>
            <person name="Pearson M."/>
            <person name="Priest M."/>
            <person name="Roberts A."/>
            <person name="Saif S."/>
            <person name="Shea T."/>
            <person name="Sisk P."/>
            <person name="Sykes S."/>
            <person name="Wortman J."/>
            <person name="Nusbaum C."/>
            <person name="Birren B."/>
        </authorList>
    </citation>
    <scope>NUCLEOTIDE SEQUENCE [LARGE SCALE GENOMIC DNA]</scope>
    <source>
        <strain evidence="1 2">UGT5.1</strain>
    </source>
</reference>
<gene>
    <name evidence="1" type="ORF">C923_03546</name>
</gene>
<protein>
    <submittedName>
        <fullName evidence="1">Uncharacterized protein</fullName>
    </submittedName>
</protein>
<dbReference type="EMBL" id="KE124621">
    <property type="protein sequence ID" value="EWC75837.1"/>
    <property type="molecule type" value="Genomic_DNA"/>
</dbReference>
<organism evidence="1 2">
    <name type="scientific">Plasmodium falciparum UGT5.1</name>
    <dbReference type="NCBI Taxonomy" id="1237627"/>
    <lineage>
        <taxon>Eukaryota</taxon>
        <taxon>Sar</taxon>
        <taxon>Alveolata</taxon>
        <taxon>Apicomplexa</taxon>
        <taxon>Aconoidasida</taxon>
        <taxon>Haemosporida</taxon>
        <taxon>Plasmodiidae</taxon>
        <taxon>Plasmodium</taxon>
        <taxon>Plasmodium (Laverania)</taxon>
    </lineage>
</organism>
<dbReference type="AlphaFoldDB" id="W7J9W3"/>
<evidence type="ECO:0000313" key="1">
    <source>
        <dbReference type="EMBL" id="EWC75837.1"/>
    </source>
</evidence>
<proteinExistence type="predicted"/>
<sequence>MEVLIIKRITYIYIYIYIYNQNIYSATFKYKNINLIIILTKELRKQKKIHIVYNHILNKVLNELNYLNEEKKYFKNKISVLQKVNNSKINVQIF</sequence>
<name>W7J9W3_PLAFA</name>
<evidence type="ECO:0000313" key="2">
    <source>
        <dbReference type="Proteomes" id="UP000030697"/>
    </source>
</evidence>